<proteinExistence type="predicted"/>
<dbReference type="OrthoDB" id="10443970at2759"/>
<evidence type="ECO:0000313" key="3">
    <source>
        <dbReference type="Proteomes" id="UP001153620"/>
    </source>
</evidence>
<dbReference type="SUPFAM" id="SSF52540">
    <property type="entry name" value="P-loop containing nucleoside triphosphate hydrolases"/>
    <property type="match status" value="1"/>
</dbReference>
<reference evidence="2" key="2">
    <citation type="submission" date="2022-10" db="EMBL/GenBank/DDBJ databases">
        <authorList>
            <consortium name="ENA_rothamsted_submissions"/>
            <consortium name="culmorum"/>
            <person name="King R."/>
        </authorList>
    </citation>
    <scope>NUCLEOTIDE SEQUENCE</scope>
</reference>
<evidence type="ECO:0000259" key="1">
    <source>
        <dbReference type="Pfam" id="PF00271"/>
    </source>
</evidence>
<accession>A0A9N9SAL7</accession>
<dbReference type="Pfam" id="PF00271">
    <property type="entry name" value="Helicase_C"/>
    <property type="match status" value="1"/>
</dbReference>
<dbReference type="EMBL" id="OU895880">
    <property type="protein sequence ID" value="CAG9811347.1"/>
    <property type="molecule type" value="Genomic_DNA"/>
</dbReference>
<evidence type="ECO:0000313" key="2">
    <source>
        <dbReference type="EMBL" id="CAG9811347.1"/>
    </source>
</evidence>
<dbReference type="InterPro" id="IPR027417">
    <property type="entry name" value="P-loop_NTPase"/>
</dbReference>
<reference evidence="2" key="1">
    <citation type="submission" date="2022-01" db="EMBL/GenBank/DDBJ databases">
        <authorList>
            <person name="King R."/>
        </authorList>
    </citation>
    <scope>NUCLEOTIDE SEQUENCE</scope>
</reference>
<dbReference type="InterPro" id="IPR001650">
    <property type="entry name" value="Helicase_C-like"/>
</dbReference>
<gene>
    <name evidence="2" type="ORF">CHIRRI_LOCUS14156</name>
</gene>
<dbReference type="AlphaFoldDB" id="A0A9N9SAL7"/>
<name>A0A9N9SAL7_9DIPT</name>
<dbReference type="Proteomes" id="UP001153620">
    <property type="component" value="Chromosome 4"/>
</dbReference>
<protein>
    <recommendedName>
        <fullName evidence="1">Helicase C-terminal domain-containing protein</fullName>
    </recommendedName>
</protein>
<dbReference type="Gene3D" id="3.40.50.300">
    <property type="entry name" value="P-loop containing nucleotide triphosphate hydrolases"/>
    <property type="match status" value="1"/>
</dbReference>
<feature type="domain" description="Helicase C-terminal" evidence="1">
    <location>
        <begin position="33"/>
        <end position="127"/>
    </location>
</feature>
<sequence>MSFRSPRIHIIIEFPELKLENLFAVLRRIKERDGKIFRTVILTAGDRTAKLLAYEIYKLGIRVTSVDGKRKQKRVLRASDGFNNGKFEVMIVSESGVEVETRDIKHFINYDMNLPSSLSLFKQTLKRRRFG</sequence>
<organism evidence="2 3">
    <name type="scientific">Chironomus riparius</name>
    <dbReference type="NCBI Taxonomy" id="315576"/>
    <lineage>
        <taxon>Eukaryota</taxon>
        <taxon>Metazoa</taxon>
        <taxon>Ecdysozoa</taxon>
        <taxon>Arthropoda</taxon>
        <taxon>Hexapoda</taxon>
        <taxon>Insecta</taxon>
        <taxon>Pterygota</taxon>
        <taxon>Neoptera</taxon>
        <taxon>Endopterygota</taxon>
        <taxon>Diptera</taxon>
        <taxon>Nematocera</taxon>
        <taxon>Chironomoidea</taxon>
        <taxon>Chironomidae</taxon>
        <taxon>Chironominae</taxon>
        <taxon>Chironomus</taxon>
    </lineage>
</organism>
<keyword evidence="3" id="KW-1185">Reference proteome</keyword>